<sequence length="123" mass="13818">MVDLNSYLEELNEIFLIPMTSCHLTPDPSLSLNLTCRMHQKVNSISKDIRGFQAIKRKRSSSFDVILSTDKHEKGCHESVSLTGCLLRPILSHENTSVEHRCQTLLPRMKGVLKAGSHVSICD</sequence>
<evidence type="ECO:0000313" key="1">
    <source>
        <dbReference type="EMBL" id="MPC68193.1"/>
    </source>
</evidence>
<reference evidence="1 2" key="1">
    <citation type="submission" date="2019-05" db="EMBL/GenBank/DDBJ databases">
        <title>Another draft genome of Portunus trituberculatus and its Hox gene families provides insights of decapod evolution.</title>
        <authorList>
            <person name="Jeong J.-H."/>
            <person name="Song I."/>
            <person name="Kim S."/>
            <person name="Choi T."/>
            <person name="Kim D."/>
            <person name="Ryu S."/>
            <person name="Kim W."/>
        </authorList>
    </citation>
    <scope>NUCLEOTIDE SEQUENCE [LARGE SCALE GENOMIC DNA]</scope>
    <source>
        <tissue evidence="1">Muscle</tissue>
    </source>
</reference>
<gene>
    <name evidence="1" type="ORF">E2C01_062390</name>
</gene>
<accession>A0A5B7HDI2</accession>
<dbReference type="Proteomes" id="UP000324222">
    <property type="component" value="Unassembled WGS sequence"/>
</dbReference>
<dbReference type="OrthoDB" id="6351848at2759"/>
<organism evidence="1 2">
    <name type="scientific">Portunus trituberculatus</name>
    <name type="common">Swimming crab</name>
    <name type="synonym">Neptunus trituberculatus</name>
    <dbReference type="NCBI Taxonomy" id="210409"/>
    <lineage>
        <taxon>Eukaryota</taxon>
        <taxon>Metazoa</taxon>
        <taxon>Ecdysozoa</taxon>
        <taxon>Arthropoda</taxon>
        <taxon>Crustacea</taxon>
        <taxon>Multicrustacea</taxon>
        <taxon>Malacostraca</taxon>
        <taxon>Eumalacostraca</taxon>
        <taxon>Eucarida</taxon>
        <taxon>Decapoda</taxon>
        <taxon>Pleocyemata</taxon>
        <taxon>Brachyura</taxon>
        <taxon>Eubrachyura</taxon>
        <taxon>Portunoidea</taxon>
        <taxon>Portunidae</taxon>
        <taxon>Portuninae</taxon>
        <taxon>Portunus</taxon>
    </lineage>
</organism>
<evidence type="ECO:0000313" key="2">
    <source>
        <dbReference type="Proteomes" id="UP000324222"/>
    </source>
</evidence>
<dbReference type="EMBL" id="VSRR010027448">
    <property type="protein sequence ID" value="MPC68193.1"/>
    <property type="molecule type" value="Genomic_DNA"/>
</dbReference>
<comment type="caution">
    <text evidence="1">The sequence shown here is derived from an EMBL/GenBank/DDBJ whole genome shotgun (WGS) entry which is preliminary data.</text>
</comment>
<dbReference type="AlphaFoldDB" id="A0A5B7HDI2"/>
<proteinExistence type="predicted"/>
<protein>
    <submittedName>
        <fullName evidence="1">Uncharacterized protein</fullName>
    </submittedName>
</protein>
<name>A0A5B7HDI2_PORTR</name>
<keyword evidence="2" id="KW-1185">Reference proteome</keyword>